<dbReference type="Proteomes" id="UP000314294">
    <property type="component" value="Unassembled WGS sequence"/>
</dbReference>
<organism evidence="2 3">
    <name type="scientific">Liparis tanakae</name>
    <name type="common">Tanaka's snailfish</name>
    <dbReference type="NCBI Taxonomy" id="230148"/>
    <lineage>
        <taxon>Eukaryota</taxon>
        <taxon>Metazoa</taxon>
        <taxon>Chordata</taxon>
        <taxon>Craniata</taxon>
        <taxon>Vertebrata</taxon>
        <taxon>Euteleostomi</taxon>
        <taxon>Actinopterygii</taxon>
        <taxon>Neopterygii</taxon>
        <taxon>Teleostei</taxon>
        <taxon>Neoteleostei</taxon>
        <taxon>Acanthomorphata</taxon>
        <taxon>Eupercaria</taxon>
        <taxon>Perciformes</taxon>
        <taxon>Cottioidei</taxon>
        <taxon>Cottales</taxon>
        <taxon>Liparidae</taxon>
        <taxon>Liparis</taxon>
    </lineage>
</organism>
<accession>A0A4Z2FI47</accession>
<comment type="caution">
    <text evidence="2">The sequence shown here is derived from an EMBL/GenBank/DDBJ whole genome shotgun (WGS) entry which is preliminary data.</text>
</comment>
<keyword evidence="3" id="KW-1185">Reference proteome</keyword>
<protein>
    <submittedName>
        <fullName evidence="2">Transcription factor-like 5 protein</fullName>
    </submittedName>
</protein>
<evidence type="ECO:0000256" key="1">
    <source>
        <dbReference type="SAM" id="MobiDB-lite"/>
    </source>
</evidence>
<reference evidence="2 3" key="1">
    <citation type="submission" date="2019-03" db="EMBL/GenBank/DDBJ databases">
        <title>First draft genome of Liparis tanakae, snailfish: a comprehensive survey of snailfish specific genes.</title>
        <authorList>
            <person name="Kim W."/>
            <person name="Song I."/>
            <person name="Jeong J.-H."/>
            <person name="Kim D."/>
            <person name="Kim S."/>
            <person name="Ryu S."/>
            <person name="Song J.Y."/>
            <person name="Lee S.K."/>
        </authorList>
    </citation>
    <scope>NUCLEOTIDE SEQUENCE [LARGE SCALE GENOMIC DNA]</scope>
    <source>
        <tissue evidence="2">Muscle</tissue>
    </source>
</reference>
<gene>
    <name evidence="2" type="primary">TCFL5</name>
    <name evidence="2" type="ORF">EYF80_048932</name>
</gene>
<evidence type="ECO:0000313" key="2">
    <source>
        <dbReference type="EMBL" id="TNN40888.1"/>
    </source>
</evidence>
<dbReference type="EMBL" id="SRLO01001150">
    <property type="protein sequence ID" value="TNN40888.1"/>
    <property type="molecule type" value="Genomic_DNA"/>
</dbReference>
<sequence length="247" mass="25941">MLVPFCESGTDKVTTLQWTAAFLGYIKKTCGDAGFQTAFAEGKGRFLESSSSSSPDPIHREMDEILSIPLADFPAADAPWQAVVSQIPGGPWCPVRPALPDSPGSPGSPGDPSRPSLTIPSAPGEPEGRRRGMSGSGPVYSFAKGSLIALLTNTTCRADGHVSSSVHIATGSSLHTSGTRVSEFSRLARVPRRSAETRMPDGADDSGLPRSPRRAGATHHPGGQRSPEVRRQLGDLVCAVEKTPEGQ</sequence>
<evidence type="ECO:0000313" key="3">
    <source>
        <dbReference type="Proteomes" id="UP000314294"/>
    </source>
</evidence>
<dbReference type="OrthoDB" id="9946078at2759"/>
<dbReference type="AlphaFoldDB" id="A0A4Z2FI47"/>
<name>A0A4Z2FI47_9TELE</name>
<feature type="region of interest" description="Disordered" evidence="1">
    <location>
        <begin position="190"/>
        <end position="247"/>
    </location>
</feature>
<feature type="compositionally biased region" description="Low complexity" evidence="1">
    <location>
        <begin position="101"/>
        <end position="116"/>
    </location>
</feature>
<feature type="region of interest" description="Disordered" evidence="1">
    <location>
        <begin position="94"/>
        <end position="137"/>
    </location>
</feature>
<proteinExistence type="predicted"/>